<keyword evidence="2" id="KW-0812">Transmembrane</keyword>
<evidence type="ECO:0008006" key="6">
    <source>
        <dbReference type="Google" id="ProtNLM"/>
    </source>
</evidence>
<dbReference type="AlphaFoldDB" id="A0A6A5TTB2"/>
<reference evidence="4" key="1">
    <citation type="journal article" date="2020" name="Stud. Mycol.">
        <title>101 Dothideomycetes genomes: a test case for predicting lifestyles and emergence of pathogens.</title>
        <authorList>
            <person name="Haridas S."/>
            <person name="Albert R."/>
            <person name="Binder M."/>
            <person name="Bloem J."/>
            <person name="Labutti K."/>
            <person name="Salamov A."/>
            <person name="Andreopoulos B."/>
            <person name="Baker S."/>
            <person name="Barry K."/>
            <person name="Bills G."/>
            <person name="Bluhm B."/>
            <person name="Cannon C."/>
            <person name="Castanera R."/>
            <person name="Culley D."/>
            <person name="Daum C."/>
            <person name="Ezra D."/>
            <person name="Gonzalez J."/>
            <person name="Henrissat B."/>
            <person name="Kuo A."/>
            <person name="Liang C."/>
            <person name="Lipzen A."/>
            <person name="Lutzoni F."/>
            <person name="Magnuson J."/>
            <person name="Mondo S."/>
            <person name="Nolan M."/>
            <person name="Ohm R."/>
            <person name="Pangilinan J."/>
            <person name="Park H.-J."/>
            <person name="Ramirez L."/>
            <person name="Alfaro M."/>
            <person name="Sun H."/>
            <person name="Tritt A."/>
            <person name="Yoshinaga Y."/>
            <person name="Zwiers L.-H."/>
            <person name="Turgeon B."/>
            <person name="Goodwin S."/>
            <person name="Spatafora J."/>
            <person name="Crous P."/>
            <person name="Grigoriev I."/>
        </authorList>
    </citation>
    <scope>NUCLEOTIDE SEQUENCE</scope>
    <source>
        <strain evidence="4">CBS 675.92</strain>
    </source>
</reference>
<keyword evidence="2" id="KW-0472">Membrane</keyword>
<evidence type="ECO:0000256" key="2">
    <source>
        <dbReference type="SAM" id="Phobius"/>
    </source>
</evidence>
<proteinExistence type="predicted"/>
<dbReference type="EMBL" id="ML976996">
    <property type="protein sequence ID" value="KAF1954979.1"/>
    <property type="molecule type" value="Genomic_DNA"/>
</dbReference>
<accession>A0A6A5TTB2</accession>
<keyword evidence="2" id="KW-1133">Transmembrane helix</keyword>
<sequence length="311" mass="33358">MRRVQGSSLLFILTYLASITAAEDCYFANGTVVPPRFHVLPCDNAPVKTICCALDRENPPGGLLINGNNTRDECLPNGICQNRAVRDGEKITAYWLNFCTDKDITSGKCLDVCRETRNDGGGSPMTPCDGTNTSTRWCCGTSTTCCTNNFGVVELPQSFIGRAISSTSSTAPSPTSANSISPGVTSPSQTAPSAQNPTPDQKQNTGLQSGVKAGIGIGIAVGVFALIGGIWFVRKAMAWRKKAKAQDMELLKRENPSLVSHSSPDLYKHEHGGNQRSEMPYWTKPTELASPGRPWELADTAVRPATSELKS</sequence>
<feature type="signal peptide" evidence="3">
    <location>
        <begin position="1"/>
        <end position="22"/>
    </location>
</feature>
<name>A0A6A5TTB2_9PLEO</name>
<evidence type="ECO:0000313" key="5">
    <source>
        <dbReference type="Proteomes" id="UP000800035"/>
    </source>
</evidence>
<feature type="region of interest" description="Disordered" evidence="1">
    <location>
        <begin position="256"/>
        <end position="295"/>
    </location>
</feature>
<gene>
    <name evidence="4" type="ORF">CC80DRAFT_594624</name>
</gene>
<keyword evidence="5" id="KW-1185">Reference proteome</keyword>
<protein>
    <recommendedName>
        <fullName evidence="6">Mid2 domain-containing protein</fullName>
    </recommendedName>
</protein>
<evidence type="ECO:0000256" key="3">
    <source>
        <dbReference type="SAM" id="SignalP"/>
    </source>
</evidence>
<feature type="transmembrane region" description="Helical" evidence="2">
    <location>
        <begin position="213"/>
        <end position="233"/>
    </location>
</feature>
<feature type="chain" id="PRO_5025557459" description="Mid2 domain-containing protein" evidence="3">
    <location>
        <begin position="23"/>
        <end position="311"/>
    </location>
</feature>
<organism evidence="4 5">
    <name type="scientific">Byssothecium circinans</name>
    <dbReference type="NCBI Taxonomy" id="147558"/>
    <lineage>
        <taxon>Eukaryota</taxon>
        <taxon>Fungi</taxon>
        <taxon>Dikarya</taxon>
        <taxon>Ascomycota</taxon>
        <taxon>Pezizomycotina</taxon>
        <taxon>Dothideomycetes</taxon>
        <taxon>Pleosporomycetidae</taxon>
        <taxon>Pleosporales</taxon>
        <taxon>Massarineae</taxon>
        <taxon>Massarinaceae</taxon>
        <taxon>Byssothecium</taxon>
    </lineage>
</organism>
<evidence type="ECO:0000313" key="4">
    <source>
        <dbReference type="EMBL" id="KAF1954979.1"/>
    </source>
</evidence>
<feature type="compositionally biased region" description="Low complexity" evidence="1">
    <location>
        <begin position="165"/>
        <end position="182"/>
    </location>
</feature>
<feature type="region of interest" description="Disordered" evidence="1">
    <location>
        <begin position="165"/>
        <end position="207"/>
    </location>
</feature>
<keyword evidence="3" id="KW-0732">Signal</keyword>
<feature type="compositionally biased region" description="Polar residues" evidence="1">
    <location>
        <begin position="183"/>
        <end position="207"/>
    </location>
</feature>
<dbReference type="OrthoDB" id="5215637at2759"/>
<evidence type="ECO:0000256" key="1">
    <source>
        <dbReference type="SAM" id="MobiDB-lite"/>
    </source>
</evidence>
<dbReference type="Proteomes" id="UP000800035">
    <property type="component" value="Unassembled WGS sequence"/>
</dbReference>